<keyword evidence="1" id="KW-1133">Transmembrane helix</keyword>
<dbReference type="OrthoDB" id="2356755at2"/>
<evidence type="ECO:0000313" key="2">
    <source>
        <dbReference type="EMBL" id="STO09218.1"/>
    </source>
</evidence>
<keyword evidence="1" id="KW-0812">Transmembrane</keyword>
<dbReference type="RefSeq" id="WP_024371998.1">
    <property type="nucleotide sequence ID" value="NZ_UGGP01000001.1"/>
</dbReference>
<dbReference type="EMBL" id="UGGP01000001">
    <property type="protein sequence ID" value="STO09218.1"/>
    <property type="molecule type" value="Genomic_DNA"/>
</dbReference>
<dbReference type="Proteomes" id="UP000254060">
    <property type="component" value="Unassembled WGS sequence"/>
</dbReference>
<dbReference type="STRING" id="1397694.GCA_000702585_00060"/>
<feature type="transmembrane region" description="Helical" evidence="1">
    <location>
        <begin position="29"/>
        <end position="48"/>
    </location>
</feature>
<sequence length="60" mass="6528">MKNYTPAFMILSSAALTFGLGFKSMFPNAMLIGIGLHTIFLLCAAYSLGKYRAHIAKVNT</sequence>
<name>A0A377FWU0_9BACL</name>
<reference evidence="2 3" key="1">
    <citation type="submission" date="2018-06" db="EMBL/GenBank/DDBJ databases">
        <authorList>
            <consortium name="Pathogen Informatics"/>
            <person name="Doyle S."/>
        </authorList>
    </citation>
    <scope>NUCLEOTIDE SEQUENCE [LARGE SCALE GENOMIC DNA]</scope>
    <source>
        <strain evidence="2 3">NCTC13163</strain>
    </source>
</reference>
<proteinExistence type="predicted"/>
<accession>A0A377FWU0</accession>
<evidence type="ECO:0000313" key="3">
    <source>
        <dbReference type="Proteomes" id="UP000254060"/>
    </source>
</evidence>
<evidence type="ECO:0000256" key="1">
    <source>
        <dbReference type="SAM" id="Phobius"/>
    </source>
</evidence>
<organism evidence="2 3">
    <name type="scientific">Exiguobacterium aurantiacum</name>
    <dbReference type="NCBI Taxonomy" id="33987"/>
    <lineage>
        <taxon>Bacteria</taxon>
        <taxon>Bacillati</taxon>
        <taxon>Bacillota</taxon>
        <taxon>Bacilli</taxon>
        <taxon>Bacillales</taxon>
        <taxon>Bacillales Family XII. Incertae Sedis</taxon>
        <taxon>Exiguobacterium</taxon>
    </lineage>
</organism>
<keyword evidence="1" id="KW-0472">Membrane</keyword>
<protein>
    <submittedName>
        <fullName evidence="2">Uncharacterized protein</fullName>
    </submittedName>
</protein>
<gene>
    <name evidence="2" type="ORF">NCTC13163_02635</name>
</gene>
<dbReference type="AlphaFoldDB" id="A0A377FWU0"/>